<keyword evidence="1" id="KW-0732">Signal</keyword>
<dbReference type="Proteomes" id="UP001501011">
    <property type="component" value="Unassembled WGS sequence"/>
</dbReference>
<dbReference type="Gene3D" id="3.30.310.170">
    <property type="entry name" value="Outer membrane protein assembly factor BamC"/>
    <property type="match status" value="1"/>
</dbReference>
<evidence type="ECO:0008006" key="4">
    <source>
        <dbReference type="Google" id="ProtNLM"/>
    </source>
</evidence>
<dbReference type="RefSeq" id="WP_345293281.1">
    <property type="nucleotide sequence ID" value="NZ_BAABFV010000002.1"/>
</dbReference>
<sequence length="363" mass="41181">MLNYLRTIKIISLSVSSALLLAACATTDGTEDIDDRYMRSQHGPDLQLPPETSEVKVNDGYRVPEGLVITQREPKGKKLSLDPPQLLLVAGDGVWEDKERAEPTVWVRSSSEELISYVVRFMDSQQMSHQEPTSSSVKTNWISDDDDNKVAEHLGTYSLEGERHKFALTIVETKPNEVALQAQHEAYQQLINDKWVNVDTSSRVAKQFLNYFIGYYDSERTREARARILQEAKIEVELGYNDQGALALVSQREFLAVWDQMPRVLEALNLEVTDRDRSEQTYYFKVNEPETGFWSWFGDDEVTAKVDLEPGNYQIKLSELNAGGVSLSFYGAEGELLDSSTVTKIYPEFSAEFKRGKAKRGKK</sequence>
<feature type="chain" id="PRO_5045438039" description="Outer membrane protein assembly factor BamC" evidence="1">
    <location>
        <begin position="23"/>
        <end position="363"/>
    </location>
</feature>
<dbReference type="InterPro" id="IPR042268">
    <property type="entry name" value="BamC_C"/>
</dbReference>
<evidence type="ECO:0000313" key="3">
    <source>
        <dbReference type="Proteomes" id="UP001501011"/>
    </source>
</evidence>
<proteinExistence type="predicted"/>
<keyword evidence="3" id="KW-1185">Reference proteome</keyword>
<comment type="caution">
    <text evidence="2">The sequence shown here is derived from an EMBL/GenBank/DDBJ whole genome shotgun (WGS) entry which is preliminary data.</text>
</comment>
<feature type="signal peptide" evidence="1">
    <location>
        <begin position="1"/>
        <end position="22"/>
    </location>
</feature>
<accession>A0ABP8IQE8</accession>
<protein>
    <recommendedName>
        <fullName evidence="4">Outer membrane protein assembly factor BamC</fullName>
    </recommendedName>
</protein>
<dbReference type="PROSITE" id="PS51257">
    <property type="entry name" value="PROKAR_LIPOPROTEIN"/>
    <property type="match status" value="1"/>
</dbReference>
<gene>
    <name evidence="2" type="ORF">GCM10023151_22090</name>
</gene>
<reference evidence="3" key="1">
    <citation type="journal article" date="2019" name="Int. J. Syst. Evol. Microbiol.">
        <title>The Global Catalogue of Microorganisms (GCM) 10K type strain sequencing project: providing services to taxonomists for standard genome sequencing and annotation.</title>
        <authorList>
            <consortium name="The Broad Institute Genomics Platform"/>
            <consortium name="The Broad Institute Genome Sequencing Center for Infectious Disease"/>
            <person name="Wu L."/>
            <person name="Ma J."/>
        </authorList>
    </citation>
    <scope>NUCLEOTIDE SEQUENCE [LARGE SCALE GENOMIC DNA]</scope>
    <source>
        <strain evidence="3">JCM 17728</strain>
    </source>
</reference>
<name>A0ABP8IQE8_9GAMM</name>
<evidence type="ECO:0000256" key="1">
    <source>
        <dbReference type="SAM" id="SignalP"/>
    </source>
</evidence>
<dbReference type="Pfam" id="PF06804">
    <property type="entry name" value="Lipoprotein_18"/>
    <property type="match status" value="1"/>
</dbReference>
<evidence type="ECO:0000313" key="2">
    <source>
        <dbReference type="EMBL" id="GAA4365162.1"/>
    </source>
</evidence>
<dbReference type="InterPro" id="IPR010653">
    <property type="entry name" value="NlpB/DapX"/>
</dbReference>
<organism evidence="2 3">
    <name type="scientific">Kangiella marina</name>
    <dbReference type="NCBI Taxonomy" id="1079178"/>
    <lineage>
        <taxon>Bacteria</taxon>
        <taxon>Pseudomonadati</taxon>
        <taxon>Pseudomonadota</taxon>
        <taxon>Gammaproteobacteria</taxon>
        <taxon>Kangiellales</taxon>
        <taxon>Kangiellaceae</taxon>
        <taxon>Kangiella</taxon>
    </lineage>
</organism>
<dbReference type="EMBL" id="BAABFV010000002">
    <property type="protein sequence ID" value="GAA4365162.1"/>
    <property type="molecule type" value="Genomic_DNA"/>
</dbReference>